<sequence>MWMLQHELMAKLPSVLSIDDLPLAELCAARIDGELIALDEAWAPVDEPDLPALRAAAIALRATRALVIERYSAAWVHGALPAPPPIAQFCVPRSSRVAVITAPRVVVREVALAEIDIVDFAHARCTSLVRTGFDLLREPGHADARPERVVTELCAERAGLFDELRARLALAARMPHRAIALERLGRVETSLRERRETIAAQPSLTR</sequence>
<protein>
    <recommendedName>
        <fullName evidence="3">AbiEi antitoxin C-terminal domain-containing protein</fullName>
    </recommendedName>
</protein>
<evidence type="ECO:0008006" key="3">
    <source>
        <dbReference type="Google" id="ProtNLM"/>
    </source>
</evidence>
<reference evidence="1 2" key="1">
    <citation type="submission" date="2018-04" db="EMBL/GenBank/DDBJ databases">
        <authorList>
            <person name="Li J."/>
        </authorList>
    </citation>
    <scope>NUCLEOTIDE SEQUENCE [LARGE SCALE GENOMIC DNA]</scope>
    <source>
        <strain evidence="2">30A</strain>
    </source>
</reference>
<evidence type="ECO:0000313" key="1">
    <source>
        <dbReference type="EMBL" id="AWB95653.1"/>
    </source>
</evidence>
<name>A0A2S0WWD9_9MICO</name>
<dbReference type="Proteomes" id="UP000244729">
    <property type="component" value="Chromosome"/>
</dbReference>
<dbReference type="KEGG" id="agm:DCE93_08230"/>
<dbReference type="AlphaFoldDB" id="A0A2S0WWD9"/>
<keyword evidence="2" id="KW-1185">Reference proteome</keyword>
<dbReference type="EMBL" id="CP028913">
    <property type="protein sequence ID" value="AWB95653.1"/>
    <property type="molecule type" value="Genomic_DNA"/>
</dbReference>
<gene>
    <name evidence="1" type="ORF">DCE93_08230</name>
</gene>
<proteinExistence type="predicted"/>
<organism evidence="1 2">
    <name type="scientific">Agromyces badenianii</name>
    <dbReference type="NCBI Taxonomy" id="2080742"/>
    <lineage>
        <taxon>Bacteria</taxon>
        <taxon>Bacillati</taxon>
        <taxon>Actinomycetota</taxon>
        <taxon>Actinomycetes</taxon>
        <taxon>Micrococcales</taxon>
        <taxon>Microbacteriaceae</taxon>
        <taxon>Agromyces</taxon>
    </lineage>
</organism>
<evidence type="ECO:0000313" key="2">
    <source>
        <dbReference type="Proteomes" id="UP000244729"/>
    </source>
</evidence>
<accession>A0A2S0WWD9</accession>